<dbReference type="CDD" id="cd09608">
    <property type="entry name" value="M3B_PepF"/>
    <property type="match status" value="1"/>
</dbReference>
<evidence type="ECO:0000259" key="7">
    <source>
        <dbReference type="Pfam" id="PF01432"/>
    </source>
</evidence>
<accession>A0A3T0D851</accession>
<dbReference type="GO" id="GO:0006518">
    <property type="term" value="P:peptide metabolic process"/>
    <property type="evidence" value="ECO:0007669"/>
    <property type="project" value="TreeGrafter"/>
</dbReference>
<dbReference type="Pfam" id="PF01432">
    <property type="entry name" value="Peptidase_M3"/>
    <property type="match status" value="1"/>
</dbReference>
<reference evidence="9 10" key="1">
    <citation type="submission" date="2018-12" db="EMBL/GenBank/DDBJ databases">
        <title>Genome sequence from the cellulolytic species, Caldicellulosiruptor changbaiensis.</title>
        <authorList>
            <person name="Blumer-Schuette S.E."/>
            <person name="Mendoza C."/>
        </authorList>
    </citation>
    <scope>NUCLEOTIDE SEQUENCE [LARGE SCALE GENOMIC DNA]</scope>
    <source>
        <strain evidence="9 10">CBS-Z</strain>
    </source>
</reference>
<dbReference type="Gene3D" id="1.10.287.830">
    <property type="entry name" value="putative peptidase helix hairpin domain like"/>
    <property type="match status" value="1"/>
</dbReference>
<keyword evidence="2 6" id="KW-0479">Metal-binding</keyword>
<evidence type="ECO:0000256" key="5">
    <source>
        <dbReference type="ARBA" id="ARBA00023049"/>
    </source>
</evidence>
<dbReference type="NCBIfam" id="TIGR00181">
    <property type="entry name" value="pepF"/>
    <property type="match status" value="1"/>
</dbReference>
<dbReference type="AlphaFoldDB" id="A0A3T0D851"/>
<feature type="domain" description="Peptidase M3A/M3B catalytic" evidence="7">
    <location>
        <begin position="230"/>
        <end position="603"/>
    </location>
</feature>
<evidence type="ECO:0000256" key="4">
    <source>
        <dbReference type="ARBA" id="ARBA00022833"/>
    </source>
</evidence>
<keyword evidence="1 6" id="KW-0645">Protease</keyword>
<dbReference type="PANTHER" id="PTHR11804">
    <property type="entry name" value="PROTEASE M3 THIMET OLIGOPEPTIDASE-RELATED"/>
    <property type="match status" value="1"/>
</dbReference>
<name>A0A3T0D851_9FIRM</name>
<dbReference type="RefSeq" id="WP_127352557.1">
    <property type="nucleotide sequence ID" value="NZ_CP034791.1"/>
</dbReference>
<dbReference type="Pfam" id="PF08439">
    <property type="entry name" value="Peptidase_M3_N"/>
    <property type="match status" value="1"/>
</dbReference>
<keyword evidence="10" id="KW-1185">Reference proteome</keyword>
<dbReference type="PANTHER" id="PTHR11804:SF84">
    <property type="entry name" value="SACCHAROLYSIN"/>
    <property type="match status" value="1"/>
</dbReference>
<protein>
    <recommendedName>
        <fullName evidence="6">Oligopeptidase F</fullName>
        <ecNumber evidence="6">3.4.24.-</ecNumber>
    </recommendedName>
</protein>
<proteinExistence type="inferred from homology"/>
<keyword evidence="5 6" id="KW-0482">Metalloprotease</keyword>
<dbReference type="GO" id="GO:0004222">
    <property type="term" value="F:metalloendopeptidase activity"/>
    <property type="evidence" value="ECO:0007669"/>
    <property type="project" value="UniProtKB-UniRule"/>
</dbReference>
<dbReference type="InterPro" id="IPR001567">
    <property type="entry name" value="Pept_M3A_M3B_dom"/>
</dbReference>
<dbReference type="GO" id="GO:0046872">
    <property type="term" value="F:metal ion binding"/>
    <property type="evidence" value="ECO:0007669"/>
    <property type="project" value="UniProtKB-UniRule"/>
</dbReference>
<evidence type="ECO:0000259" key="8">
    <source>
        <dbReference type="Pfam" id="PF08439"/>
    </source>
</evidence>
<dbReference type="InterPro" id="IPR042088">
    <property type="entry name" value="OligoPept_F_C"/>
</dbReference>
<dbReference type="Gene3D" id="1.20.140.70">
    <property type="entry name" value="Oligopeptidase f, N-terminal domain"/>
    <property type="match status" value="1"/>
</dbReference>
<evidence type="ECO:0000256" key="6">
    <source>
        <dbReference type="RuleBase" id="RU368091"/>
    </source>
</evidence>
<evidence type="ECO:0000256" key="2">
    <source>
        <dbReference type="ARBA" id="ARBA00022723"/>
    </source>
</evidence>
<dbReference type="InterPro" id="IPR045090">
    <property type="entry name" value="Pept_M3A_M3B"/>
</dbReference>
<dbReference type="KEGG" id="ccha:ELD05_11605"/>
<dbReference type="Proteomes" id="UP000282930">
    <property type="component" value="Chromosome"/>
</dbReference>
<keyword evidence="3 6" id="KW-0378">Hydrolase</keyword>
<dbReference type="Gene3D" id="1.10.1370.20">
    <property type="entry name" value="Oligoendopeptidase f, C-terminal domain"/>
    <property type="match status" value="1"/>
</dbReference>
<keyword evidence="4 6" id="KW-0862">Zinc</keyword>
<dbReference type="EMBL" id="CP034791">
    <property type="protein sequence ID" value="AZT91224.1"/>
    <property type="molecule type" value="Genomic_DNA"/>
</dbReference>
<gene>
    <name evidence="9" type="primary">pepF</name>
    <name evidence="9" type="ORF">ELD05_11605</name>
</gene>
<evidence type="ECO:0000256" key="1">
    <source>
        <dbReference type="ARBA" id="ARBA00022670"/>
    </source>
</evidence>
<dbReference type="InterPro" id="IPR004438">
    <property type="entry name" value="Peptidase_M3B"/>
</dbReference>
<comment type="similarity">
    <text evidence="6">Belongs to the peptidase M3B family.</text>
</comment>
<evidence type="ECO:0000256" key="3">
    <source>
        <dbReference type="ARBA" id="ARBA00022801"/>
    </source>
</evidence>
<dbReference type="InterPro" id="IPR013647">
    <property type="entry name" value="OligopepF_N_dom"/>
</dbReference>
<comment type="cofactor">
    <cofactor evidence="6">
        <name>Zn(2+)</name>
        <dbReference type="ChEBI" id="CHEBI:29105"/>
    </cofactor>
    <text evidence="6">Binds 1 zinc ion.</text>
</comment>
<feature type="domain" description="Oligopeptidase F N-terminal" evidence="8">
    <location>
        <begin position="141"/>
        <end position="209"/>
    </location>
</feature>
<dbReference type="SUPFAM" id="SSF55486">
    <property type="entry name" value="Metalloproteases ('zincins'), catalytic domain"/>
    <property type="match status" value="1"/>
</dbReference>
<comment type="function">
    <text evidence="6">Has oligopeptidase activity and degrades a variety of small bioactive peptides.</text>
</comment>
<dbReference type="EC" id="3.4.24.-" evidence="6"/>
<organism evidence="9 10">
    <name type="scientific">Caldicellulosiruptor changbaiensis</name>
    <dbReference type="NCBI Taxonomy" id="1222016"/>
    <lineage>
        <taxon>Bacteria</taxon>
        <taxon>Bacillati</taxon>
        <taxon>Bacillota</taxon>
        <taxon>Bacillota incertae sedis</taxon>
        <taxon>Caldicellulosiruptorales</taxon>
        <taxon>Caldicellulosiruptoraceae</taxon>
        <taxon>Caldicellulosiruptor</taxon>
    </lineage>
</organism>
<sequence length="626" mass="72512">MKRVHLKKFLVLAIVISFVATTVIGFSSTGVKKRSEIPDKYKWNLEEIYSSPEKWNADLNKVLNYYIPKFKNYQGKLSDKNKLLECLKLRDEMMRIADKVYVYAYMKADENQADNKANEMRSKSETMYAQVSAAVSFIQPELLRLPEKTLKSYMQDKSFTDYKIYLDAVLKQKPHTLSQEGEQLLALAQDFAGSPYSIFTQLKYADLTFPKIKDDKGNEIQLTEASYGKYLESKDRDFRKRAFEGIYSSFDKVKNTLAATLTAEVKKNVFFAKARKYNSALEASLAQEFIPRSVYDNLIKAVNNNIKYLHKYVELRKKVLNLDKVHIYDMYVPLVANYEVNIEYEQAKNLILEGLKPLGNDYLNVLNIAFNNRWIDVFETENKYTGGYQWGAYDTHPYILMNYNNTMDSVLTLAHELGHAINSYYTNKTQKYINSNVPIFTAEVASTTNELLMINYLLKKAKSDDERLYLLNTLVENIRGTVYTQVMYAEFEKEIHERVEKGEALSAETLCNIWGNLMKKYYGDNFEVDKLATLWWARIPHFYMNFYVYKYATSMAAANEVVKNIEKGDTAKYIEFLKAGSSDYPINVLKKAGVDMTSTKPVDNLLTYFGQLVDEMEKILKKQGKI</sequence>
<evidence type="ECO:0000313" key="9">
    <source>
        <dbReference type="EMBL" id="AZT91224.1"/>
    </source>
</evidence>
<evidence type="ECO:0000313" key="10">
    <source>
        <dbReference type="Proteomes" id="UP000282930"/>
    </source>
</evidence>
<dbReference type="GO" id="GO:0006508">
    <property type="term" value="P:proteolysis"/>
    <property type="evidence" value="ECO:0007669"/>
    <property type="project" value="UniProtKB-KW"/>
</dbReference>